<protein>
    <submittedName>
        <fullName evidence="1">Uncharacterized protein</fullName>
    </submittedName>
</protein>
<organism evidence="1 2">
    <name type="scientific">Streptomyces guryensis</name>
    <dbReference type="NCBI Taxonomy" id="2886947"/>
    <lineage>
        <taxon>Bacteria</taxon>
        <taxon>Bacillati</taxon>
        <taxon>Actinomycetota</taxon>
        <taxon>Actinomycetes</taxon>
        <taxon>Kitasatosporales</taxon>
        <taxon>Streptomycetaceae</taxon>
        <taxon>Streptomyces</taxon>
    </lineage>
</organism>
<dbReference type="RefSeq" id="WP_232655773.1">
    <property type="nucleotide sequence ID" value="NZ_JAJSBI010000049.1"/>
</dbReference>
<keyword evidence="2" id="KW-1185">Reference proteome</keyword>
<sequence length="139" mass="15344">MQCITCDTVVTRALQGAGGCRPFGANHVLPALVYVLHHPRWNAVKLGISNMGTTRLADHRRDGWLVIRTQYFELGADAYDVEQAVLHRLRNEMGVPPFLDATHMRYGGATETADADLVSPLKLWGLVCQARDEIDSEAA</sequence>
<evidence type="ECO:0000313" key="2">
    <source>
        <dbReference type="Proteomes" id="UP001108029"/>
    </source>
</evidence>
<dbReference type="Proteomes" id="UP001108029">
    <property type="component" value="Unassembled WGS sequence"/>
</dbReference>
<dbReference type="EMBL" id="JAJSBI010000049">
    <property type="protein sequence ID" value="MCD9880853.1"/>
    <property type="molecule type" value="Genomic_DNA"/>
</dbReference>
<evidence type="ECO:0000313" key="1">
    <source>
        <dbReference type="EMBL" id="MCD9880853.1"/>
    </source>
</evidence>
<accession>A0A9Q3W078</accession>
<name>A0A9Q3W078_9ACTN</name>
<comment type="caution">
    <text evidence="1">The sequence shown here is derived from an EMBL/GenBank/DDBJ whole genome shotgun (WGS) entry which is preliminary data.</text>
</comment>
<gene>
    <name evidence="1" type="ORF">LJ657_46435</name>
</gene>
<dbReference type="AlphaFoldDB" id="A0A9Q3W078"/>
<reference evidence="1" key="1">
    <citation type="submission" date="2021-12" db="EMBL/GenBank/DDBJ databases">
        <authorList>
            <person name="Lee J.-H."/>
            <person name="Kim S.-B."/>
        </authorList>
    </citation>
    <scope>NUCLEOTIDE SEQUENCE</scope>
    <source>
        <strain evidence="1">NR30</strain>
    </source>
</reference>
<proteinExistence type="predicted"/>